<dbReference type="PROSITE" id="PS51755">
    <property type="entry name" value="OMPR_PHOB"/>
    <property type="match status" value="1"/>
</dbReference>
<dbReference type="InterPro" id="IPR001867">
    <property type="entry name" value="OmpR/PhoB-type_DNA-bd"/>
</dbReference>
<dbReference type="SUPFAM" id="SSF48452">
    <property type="entry name" value="TPR-like"/>
    <property type="match status" value="4"/>
</dbReference>
<evidence type="ECO:0000313" key="8">
    <source>
        <dbReference type="Proteomes" id="UP000734823"/>
    </source>
</evidence>
<dbReference type="PANTHER" id="PTHR35807:SF1">
    <property type="entry name" value="TRANSCRIPTIONAL REGULATOR REDD"/>
    <property type="match status" value="1"/>
</dbReference>
<dbReference type="SMART" id="SM01043">
    <property type="entry name" value="BTAD"/>
    <property type="match status" value="1"/>
</dbReference>
<dbReference type="Gene3D" id="3.40.50.300">
    <property type="entry name" value="P-loop containing nucleotide triphosphate hydrolases"/>
    <property type="match status" value="1"/>
</dbReference>
<evidence type="ECO:0000313" key="7">
    <source>
        <dbReference type="EMBL" id="MBC6447575.1"/>
    </source>
</evidence>
<dbReference type="PANTHER" id="PTHR35807">
    <property type="entry name" value="TRANSCRIPTIONAL REGULATOR REDD-RELATED"/>
    <property type="match status" value="1"/>
</dbReference>
<dbReference type="SMART" id="SM00862">
    <property type="entry name" value="Trans_reg_C"/>
    <property type="match status" value="1"/>
</dbReference>
<dbReference type="InterPro" id="IPR051677">
    <property type="entry name" value="AfsR-DnrI-RedD_regulator"/>
</dbReference>
<dbReference type="InterPro" id="IPR019734">
    <property type="entry name" value="TPR_rpt"/>
</dbReference>
<evidence type="ECO:0000256" key="4">
    <source>
        <dbReference type="ARBA" id="ARBA00023163"/>
    </source>
</evidence>
<dbReference type="PRINTS" id="PR00364">
    <property type="entry name" value="DISEASERSIST"/>
</dbReference>
<name>A0ABR7L4G7_9PSEU</name>
<accession>A0ABR7L4G7</accession>
<dbReference type="SMART" id="SM00382">
    <property type="entry name" value="AAA"/>
    <property type="match status" value="1"/>
</dbReference>
<evidence type="ECO:0000259" key="6">
    <source>
        <dbReference type="PROSITE" id="PS51755"/>
    </source>
</evidence>
<dbReference type="Gene3D" id="1.10.10.10">
    <property type="entry name" value="Winged helix-like DNA-binding domain superfamily/Winged helix DNA-binding domain"/>
    <property type="match status" value="2"/>
</dbReference>
<evidence type="ECO:0000256" key="2">
    <source>
        <dbReference type="ARBA" id="ARBA00023015"/>
    </source>
</evidence>
<gene>
    <name evidence="7" type="ORF">GPZ80_10375</name>
</gene>
<dbReference type="SUPFAM" id="SSF52540">
    <property type="entry name" value="P-loop containing nucleoside triphosphate hydrolases"/>
    <property type="match status" value="1"/>
</dbReference>
<protein>
    <submittedName>
        <fullName evidence="7">Tetratricopeptide repeat protein</fullName>
    </submittedName>
</protein>
<feature type="domain" description="OmpR/PhoB-type" evidence="6">
    <location>
        <begin position="1"/>
        <end position="90"/>
    </location>
</feature>
<keyword evidence="2" id="KW-0805">Transcription regulation</keyword>
<dbReference type="SMART" id="SM00028">
    <property type="entry name" value="TPR"/>
    <property type="match status" value="5"/>
</dbReference>
<sequence length="1041" mass="110970">MEFRVLGALEVRSGDRAVPLPAGKHRIVLAALLLRAGQVVSLPELIHYLWTGAPPVGARRTVQTYVMRLRQALDAADMITTQRDGYAITVEPGSLDLHRMRAAVADADRAEGAEEISLLRHALAMWRGPMLSDVPSETLRGAAVVPLEEERLRLLERVIDAELARGGHAEVVGELRGLTAEHPLRERFWGQLMLALHRAGRQAEALAAYRAVHARLREDLGIEPGQRLRDLQQRLLTGADVPVERPARAARRWVPRCTLPLDVGAYAGRAELTEDLFETLTGPRSVGRVPIAAICGPPGVGKTALAVRVAHRVRSAFPDGQWYLRLSGAESGELLAELLHAAGVDRAELPDSAQARAAQLRAQLADRRVLLLLDDAASAAQVRPLLPGTPGCAVLTTSRVHLGGLAALNDARVVNLDVLRPDEAHDLFADLVGVRTAGGDALAEIARLCGYLPLALRLAAANLEGGGRVERYLAELRAGDRLGRLAVAGDPQAAVRATFDLSYTDLCPTERRLFRLLGVVPGETFGAPVAAALLNTAETDARDLLERLSARHLVGERDPGRYQFHDLMRIYAAERAHRDEPHAERAAAAHRLFDHYLDTADGAGNVLYPDLSRLARPHPRTAFASATAARDFLDDEHATLFAAIAAADSLGLPSHAWHLTDALRGYLYSRSTTSQWGASARAALAAATRAGDIGAQAAMRMSLGILAWTLGRHTEALAEMELALAGSREAGLALIEGAALSNLGIVRLEVGDTRGAARLFTEAVAHGKRTGQDFVEANGMINLAGAQLELGELAQARHSSEAALRLCERIISPHAAATARSNLGQALLAAGDLADAEAHLLEALDAFRHLGSTVDAAETLVHLASAHRDAGRAEPAARAVGEALVAARSLEVTRLLVEALIVAGTVDQLTDHHADAVARFTEALALLGADEHGRLTGEARIGLAVSYRHLDVLPQAEWHARAALAAAEAADRRIQRGNAMTALALITADPALAEAAVRVQVATGHRLAESRAREALSLLRRLGGLVEVPPASECSTDGPSV</sequence>
<proteinExistence type="inferred from homology"/>
<dbReference type="Pfam" id="PF00931">
    <property type="entry name" value="NB-ARC"/>
    <property type="match status" value="1"/>
</dbReference>
<evidence type="ECO:0000256" key="1">
    <source>
        <dbReference type="ARBA" id="ARBA00005820"/>
    </source>
</evidence>
<dbReference type="Pfam" id="PF00486">
    <property type="entry name" value="Trans_reg_C"/>
    <property type="match status" value="1"/>
</dbReference>
<dbReference type="InterPro" id="IPR003593">
    <property type="entry name" value="AAA+_ATPase"/>
</dbReference>
<dbReference type="Pfam" id="PF13424">
    <property type="entry name" value="TPR_12"/>
    <property type="match status" value="1"/>
</dbReference>
<keyword evidence="3 5" id="KW-0238">DNA-binding</keyword>
<keyword evidence="4" id="KW-0804">Transcription</keyword>
<evidence type="ECO:0000256" key="3">
    <source>
        <dbReference type="ARBA" id="ARBA00023125"/>
    </source>
</evidence>
<dbReference type="Pfam" id="PF03704">
    <property type="entry name" value="BTAD"/>
    <property type="match status" value="1"/>
</dbReference>
<dbReference type="InterPro" id="IPR002182">
    <property type="entry name" value="NB-ARC"/>
</dbReference>
<comment type="caution">
    <text evidence="7">The sequence shown here is derived from an EMBL/GenBank/DDBJ whole genome shotgun (WGS) entry which is preliminary data.</text>
</comment>
<organism evidence="7 8">
    <name type="scientific">Actinokineospora xionganensis</name>
    <dbReference type="NCBI Taxonomy" id="2684470"/>
    <lineage>
        <taxon>Bacteria</taxon>
        <taxon>Bacillati</taxon>
        <taxon>Actinomycetota</taxon>
        <taxon>Actinomycetes</taxon>
        <taxon>Pseudonocardiales</taxon>
        <taxon>Pseudonocardiaceae</taxon>
        <taxon>Actinokineospora</taxon>
    </lineage>
</organism>
<dbReference type="Gene3D" id="1.25.40.10">
    <property type="entry name" value="Tetratricopeptide repeat domain"/>
    <property type="match status" value="3"/>
</dbReference>
<dbReference type="InterPro" id="IPR016032">
    <property type="entry name" value="Sig_transdc_resp-reg_C-effctor"/>
</dbReference>
<feature type="DNA-binding region" description="OmpR/PhoB-type" evidence="5">
    <location>
        <begin position="1"/>
        <end position="90"/>
    </location>
</feature>
<dbReference type="InterPro" id="IPR005158">
    <property type="entry name" value="BTAD"/>
</dbReference>
<evidence type="ECO:0000256" key="5">
    <source>
        <dbReference type="PROSITE-ProRule" id="PRU01091"/>
    </source>
</evidence>
<dbReference type="InterPro" id="IPR027417">
    <property type="entry name" value="P-loop_NTPase"/>
</dbReference>
<dbReference type="RefSeq" id="WP_187220084.1">
    <property type="nucleotide sequence ID" value="NZ_JABVED010000004.1"/>
</dbReference>
<comment type="similarity">
    <text evidence="1">Belongs to the AfsR/DnrI/RedD regulatory family.</text>
</comment>
<dbReference type="SUPFAM" id="SSF46894">
    <property type="entry name" value="C-terminal effector domain of the bipartite response regulators"/>
    <property type="match status" value="1"/>
</dbReference>
<dbReference type="CDD" id="cd15831">
    <property type="entry name" value="BTAD"/>
    <property type="match status" value="1"/>
</dbReference>
<keyword evidence="8" id="KW-1185">Reference proteome</keyword>
<dbReference type="EMBL" id="JABVED010000004">
    <property type="protein sequence ID" value="MBC6447575.1"/>
    <property type="molecule type" value="Genomic_DNA"/>
</dbReference>
<dbReference type="InterPro" id="IPR036388">
    <property type="entry name" value="WH-like_DNA-bd_sf"/>
</dbReference>
<dbReference type="Proteomes" id="UP000734823">
    <property type="component" value="Unassembled WGS sequence"/>
</dbReference>
<dbReference type="InterPro" id="IPR011990">
    <property type="entry name" value="TPR-like_helical_dom_sf"/>
</dbReference>
<reference evidence="7 8" key="1">
    <citation type="submission" date="2020-06" db="EMBL/GenBank/DDBJ databases">
        <title>Actinokineospora xiongansis sp. nov., isolated from soil of Baiyangdian.</title>
        <authorList>
            <person name="Zhang X."/>
        </authorList>
    </citation>
    <scope>NUCLEOTIDE SEQUENCE [LARGE SCALE GENOMIC DNA]</scope>
    <source>
        <strain evidence="7 8">HBU206404</strain>
    </source>
</reference>